<dbReference type="EMBL" id="JRYR02000002">
    <property type="protein sequence ID" value="OHX64461.1"/>
    <property type="molecule type" value="Genomic_DNA"/>
</dbReference>
<evidence type="ECO:0000313" key="7">
    <source>
        <dbReference type="Proteomes" id="UP000179797"/>
    </source>
</evidence>
<evidence type="ECO:0000256" key="1">
    <source>
        <dbReference type="ARBA" id="ARBA00009986"/>
    </source>
</evidence>
<dbReference type="PROSITE" id="PS00687">
    <property type="entry name" value="ALDEHYDE_DEHYDR_GLU"/>
    <property type="match status" value="1"/>
</dbReference>
<dbReference type="SUPFAM" id="SSF53720">
    <property type="entry name" value="ALDH-like"/>
    <property type="match status" value="1"/>
</dbReference>
<dbReference type="Gene3D" id="3.40.309.10">
    <property type="entry name" value="Aldehyde Dehydrogenase, Chain A, domain 2"/>
    <property type="match status" value="1"/>
</dbReference>
<comment type="caution">
    <text evidence="6">The sequence shown here is derived from an EMBL/GenBank/DDBJ whole genome shotgun (WGS) entry which is preliminary data.</text>
</comment>
<dbReference type="Proteomes" id="UP000179797">
    <property type="component" value="Unassembled WGS sequence"/>
</dbReference>
<dbReference type="InterPro" id="IPR029510">
    <property type="entry name" value="Ald_DH_CS_GLU"/>
</dbReference>
<dbReference type="FunFam" id="3.40.605.10:FF:000007">
    <property type="entry name" value="NAD/NADP-dependent betaine aldehyde dehydrogenase"/>
    <property type="match status" value="1"/>
</dbReference>
<feature type="domain" description="Aldehyde dehydrogenase" evidence="5">
    <location>
        <begin position="25"/>
        <end position="482"/>
    </location>
</feature>
<dbReference type="Gene3D" id="3.40.605.10">
    <property type="entry name" value="Aldehyde Dehydrogenase, Chain A, domain 1"/>
    <property type="match status" value="1"/>
</dbReference>
<keyword evidence="2 4" id="KW-0560">Oxidoreductase</keyword>
<dbReference type="STRING" id="915059.NH26_23035"/>
<dbReference type="FunFam" id="3.40.309.10:FF:000009">
    <property type="entry name" value="Aldehyde dehydrogenase A"/>
    <property type="match status" value="1"/>
</dbReference>
<dbReference type="AlphaFoldDB" id="A0A1S1YTW7"/>
<dbReference type="InterPro" id="IPR015590">
    <property type="entry name" value="Aldehyde_DH_dom"/>
</dbReference>
<comment type="similarity">
    <text evidence="1 4">Belongs to the aldehyde dehydrogenase family.</text>
</comment>
<keyword evidence="7" id="KW-1185">Reference proteome</keyword>
<evidence type="ECO:0000256" key="4">
    <source>
        <dbReference type="RuleBase" id="RU003345"/>
    </source>
</evidence>
<dbReference type="CDD" id="cd07088">
    <property type="entry name" value="ALDH_LactADH-AldA"/>
    <property type="match status" value="1"/>
</dbReference>
<evidence type="ECO:0000256" key="2">
    <source>
        <dbReference type="ARBA" id="ARBA00023002"/>
    </source>
</evidence>
<dbReference type="InterPro" id="IPR016161">
    <property type="entry name" value="Ald_DH/histidinol_DH"/>
</dbReference>
<name>A0A1S1YTW7_FLAPC</name>
<protein>
    <submittedName>
        <fullName evidence="6">Aldehyde dehydrogenase</fullName>
    </submittedName>
</protein>
<dbReference type="InterPro" id="IPR016163">
    <property type="entry name" value="Ald_DH_C"/>
</dbReference>
<evidence type="ECO:0000256" key="3">
    <source>
        <dbReference type="PROSITE-ProRule" id="PRU10007"/>
    </source>
</evidence>
<organism evidence="6 7">
    <name type="scientific">Flammeovirga pacifica</name>
    <dbReference type="NCBI Taxonomy" id="915059"/>
    <lineage>
        <taxon>Bacteria</taxon>
        <taxon>Pseudomonadati</taxon>
        <taxon>Bacteroidota</taxon>
        <taxon>Cytophagia</taxon>
        <taxon>Cytophagales</taxon>
        <taxon>Flammeovirgaceae</taxon>
        <taxon>Flammeovirga</taxon>
    </lineage>
</organism>
<dbReference type="InterPro" id="IPR016162">
    <property type="entry name" value="Ald_DH_N"/>
</dbReference>
<dbReference type="GO" id="GO:0016620">
    <property type="term" value="F:oxidoreductase activity, acting on the aldehyde or oxo group of donors, NAD or NADP as acceptor"/>
    <property type="evidence" value="ECO:0007669"/>
    <property type="project" value="InterPro"/>
</dbReference>
<dbReference type="OrthoDB" id="629320at2"/>
<evidence type="ECO:0000313" key="6">
    <source>
        <dbReference type="EMBL" id="OHX64461.1"/>
    </source>
</evidence>
<dbReference type="PANTHER" id="PTHR11699">
    <property type="entry name" value="ALDEHYDE DEHYDROGENASE-RELATED"/>
    <property type="match status" value="1"/>
</dbReference>
<accession>A0A1S1YTW7</accession>
<dbReference type="RefSeq" id="WP_044227644.1">
    <property type="nucleotide sequence ID" value="NZ_JRYR02000002.1"/>
</dbReference>
<reference evidence="6 7" key="1">
    <citation type="journal article" date="2012" name="Int. J. Syst. Evol. Microbiol.">
        <title>Flammeovirga pacifica sp. nov., isolated from deep-sea sediment.</title>
        <authorList>
            <person name="Xu H."/>
            <person name="Fu Y."/>
            <person name="Yang N."/>
            <person name="Ding Z."/>
            <person name="Lai Q."/>
            <person name="Zeng R."/>
        </authorList>
    </citation>
    <scope>NUCLEOTIDE SEQUENCE [LARGE SCALE GENOMIC DNA]</scope>
    <source>
        <strain evidence="7">DSM 24597 / LMG 26175 / WPAGA1</strain>
    </source>
</reference>
<evidence type="ECO:0000259" key="5">
    <source>
        <dbReference type="Pfam" id="PF00171"/>
    </source>
</evidence>
<dbReference type="Pfam" id="PF00171">
    <property type="entry name" value="Aldedh"/>
    <property type="match status" value="1"/>
</dbReference>
<sequence>MTDFATSVGTEVKTYQQFIAGSFSSTTEHIEVLNPCTEEIIALAPRGTKDDADRAVSAAKAAQTDWGLLPAVERAEYLKKMAQVIRENRVFLAETLSTEQAKVMGLAQVEIDVTAVYFDYYAGMARTYEGEVINSDRPGEQMMLHKLPIGIAVGICPWNFPFFVMARKIAPSLLTGNACVVKVSEETPMVCLEFARLIENIGLPAGILSIVTGYGHEIGQALSENPDVGIISLTGSVGAGHKVMEAAAKNITKVSLELGGKAPAIVCKDADLDLAVKAIVSSRIIYSGQVCNCAERVYVEEEVYDEFMTKLLPAMKAVRVGDARTDDKADMSAQINKTQLMKVDSMVKRAVEQGGEVLLGGRASQKFNKGYYYEPTVIANVEQHHEIMQDETFGPVLPVMKVSSFDQAIDYANDSDYGLTSSIYTNNINNILRATKELLFGETYVNRENFEAIQGFHAGFRKSGIGGADGKHGLEEYLQTKVMYIQQN</sequence>
<feature type="active site" evidence="3">
    <location>
        <position position="257"/>
    </location>
</feature>
<proteinExistence type="inferred from homology"/>
<gene>
    <name evidence="6" type="ORF">NH26_23035</name>
</gene>
<dbReference type="NCBIfam" id="NF007497">
    <property type="entry name" value="PRK10090.1"/>
    <property type="match status" value="1"/>
</dbReference>